<keyword evidence="3" id="KW-1185">Reference proteome</keyword>
<reference evidence="2" key="1">
    <citation type="submission" date="2015-04" db="UniProtKB">
        <authorList>
            <consortium name="EnsemblPlants"/>
        </authorList>
    </citation>
    <scope>IDENTIFICATION</scope>
</reference>
<accession>A0A0E0CQ13</accession>
<sequence length="61" mass="6424">MQKCAKGEVRRDATDSETEVDGSDQQLPAPMLAFGSDESPAAAAILRRSAGRRFTVSGVNA</sequence>
<dbReference type="AlphaFoldDB" id="A0A0E0CQ13"/>
<dbReference type="HOGENOM" id="CLU_2926569_0_0_1"/>
<evidence type="ECO:0000313" key="3">
    <source>
        <dbReference type="Proteomes" id="UP000008021"/>
    </source>
</evidence>
<organism evidence="2">
    <name type="scientific">Oryza meridionalis</name>
    <dbReference type="NCBI Taxonomy" id="40149"/>
    <lineage>
        <taxon>Eukaryota</taxon>
        <taxon>Viridiplantae</taxon>
        <taxon>Streptophyta</taxon>
        <taxon>Embryophyta</taxon>
        <taxon>Tracheophyta</taxon>
        <taxon>Spermatophyta</taxon>
        <taxon>Magnoliopsida</taxon>
        <taxon>Liliopsida</taxon>
        <taxon>Poales</taxon>
        <taxon>Poaceae</taxon>
        <taxon>BOP clade</taxon>
        <taxon>Oryzoideae</taxon>
        <taxon>Oryzeae</taxon>
        <taxon>Oryzinae</taxon>
        <taxon>Oryza</taxon>
    </lineage>
</organism>
<feature type="region of interest" description="Disordered" evidence="1">
    <location>
        <begin position="1"/>
        <end position="26"/>
    </location>
</feature>
<name>A0A0E0CQ13_9ORYZ</name>
<reference evidence="2" key="2">
    <citation type="submission" date="2018-05" db="EMBL/GenBank/DDBJ databases">
        <title>OmerRS3 (Oryza meridionalis Reference Sequence Version 3).</title>
        <authorList>
            <person name="Zhang J."/>
            <person name="Kudrna D."/>
            <person name="Lee S."/>
            <person name="Talag J."/>
            <person name="Welchert J."/>
            <person name="Wing R.A."/>
        </authorList>
    </citation>
    <scope>NUCLEOTIDE SEQUENCE [LARGE SCALE GENOMIC DNA]</scope>
    <source>
        <strain evidence="2">cv. OR44</strain>
    </source>
</reference>
<evidence type="ECO:0000313" key="2">
    <source>
        <dbReference type="EnsemblPlants" id="OMERI02G27660.1"/>
    </source>
</evidence>
<evidence type="ECO:0000256" key="1">
    <source>
        <dbReference type="SAM" id="MobiDB-lite"/>
    </source>
</evidence>
<protein>
    <submittedName>
        <fullName evidence="2">Uncharacterized protein</fullName>
    </submittedName>
</protein>
<feature type="compositionally biased region" description="Basic and acidic residues" evidence="1">
    <location>
        <begin position="1"/>
        <end position="14"/>
    </location>
</feature>
<dbReference type="Proteomes" id="UP000008021">
    <property type="component" value="Chromosome 2"/>
</dbReference>
<proteinExistence type="predicted"/>
<dbReference type="Gramene" id="OMERI02G27660.1">
    <property type="protein sequence ID" value="OMERI02G27660.1"/>
    <property type="gene ID" value="OMERI02G27660"/>
</dbReference>
<dbReference type="EnsemblPlants" id="OMERI02G27660.1">
    <property type="protein sequence ID" value="OMERI02G27660.1"/>
    <property type="gene ID" value="OMERI02G27660"/>
</dbReference>